<gene>
    <name evidence="7" type="ORF">MNBD_IGNAVI01-629</name>
</gene>
<evidence type="ECO:0000256" key="2">
    <source>
        <dbReference type="ARBA" id="ARBA00022692"/>
    </source>
</evidence>
<protein>
    <submittedName>
        <fullName evidence="7">TonB family C-terminal domain protein</fullName>
    </submittedName>
</protein>
<evidence type="ECO:0000313" key="7">
    <source>
        <dbReference type="EMBL" id="VAX26680.1"/>
    </source>
</evidence>
<feature type="domain" description="TonB C-terminal" evidence="6">
    <location>
        <begin position="159"/>
        <end position="219"/>
    </location>
</feature>
<proteinExistence type="predicted"/>
<accession>A0A3B1CVK1</accession>
<dbReference type="InterPro" id="IPR006260">
    <property type="entry name" value="TonB/TolA_C"/>
</dbReference>
<dbReference type="Pfam" id="PF03544">
    <property type="entry name" value="TonB_C"/>
    <property type="match status" value="1"/>
</dbReference>
<dbReference type="Gene3D" id="3.30.2420.10">
    <property type="entry name" value="TonB"/>
    <property type="match status" value="1"/>
</dbReference>
<organism evidence="7">
    <name type="scientific">hydrothermal vent metagenome</name>
    <dbReference type="NCBI Taxonomy" id="652676"/>
    <lineage>
        <taxon>unclassified sequences</taxon>
        <taxon>metagenomes</taxon>
        <taxon>ecological metagenomes</taxon>
    </lineage>
</organism>
<comment type="subcellular location">
    <subcellularLocation>
        <location evidence="1">Membrane</location>
        <topology evidence="1">Single-pass membrane protein</topology>
    </subcellularLocation>
</comment>
<name>A0A3B1CVK1_9ZZZZ</name>
<evidence type="ECO:0000256" key="4">
    <source>
        <dbReference type="ARBA" id="ARBA00023136"/>
    </source>
</evidence>
<dbReference type="InterPro" id="IPR037682">
    <property type="entry name" value="TonB_C"/>
</dbReference>
<evidence type="ECO:0000259" key="6">
    <source>
        <dbReference type="Pfam" id="PF03544"/>
    </source>
</evidence>
<dbReference type="SUPFAM" id="SSF74653">
    <property type="entry name" value="TolA/TonB C-terminal domain"/>
    <property type="match status" value="1"/>
</dbReference>
<dbReference type="GO" id="GO:0055085">
    <property type="term" value="P:transmembrane transport"/>
    <property type="evidence" value="ECO:0007669"/>
    <property type="project" value="InterPro"/>
</dbReference>
<keyword evidence="4" id="KW-0472">Membrane</keyword>
<keyword evidence="3" id="KW-1133">Transmembrane helix</keyword>
<evidence type="ECO:0000256" key="3">
    <source>
        <dbReference type="ARBA" id="ARBA00022989"/>
    </source>
</evidence>
<evidence type="ECO:0000256" key="1">
    <source>
        <dbReference type="ARBA" id="ARBA00004167"/>
    </source>
</evidence>
<keyword evidence="2" id="KW-0812">Transmembrane</keyword>
<reference evidence="7" key="1">
    <citation type="submission" date="2018-06" db="EMBL/GenBank/DDBJ databases">
        <authorList>
            <person name="Zhirakovskaya E."/>
        </authorList>
    </citation>
    <scope>NUCLEOTIDE SEQUENCE</scope>
</reference>
<feature type="region of interest" description="Disordered" evidence="5">
    <location>
        <begin position="91"/>
        <end position="117"/>
    </location>
</feature>
<dbReference type="NCBIfam" id="TIGR01352">
    <property type="entry name" value="tonB_Cterm"/>
    <property type="match status" value="1"/>
</dbReference>
<dbReference type="AlphaFoldDB" id="A0A3B1CVK1"/>
<dbReference type="EMBL" id="UOGD01000353">
    <property type="protein sequence ID" value="VAX26680.1"/>
    <property type="molecule type" value="Genomic_DNA"/>
</dbReference>
<feature type="compositionally biased region" description="Basic and acidic residues" evidence="5">
    <location>
        <begin position="101"/>
        <end position="117"/>
    </location>
</feature>
<sequence length="220" mass="24685">MFWKKSEYKSAVLSIAIHLAILLLFMAFSFTPEYTTDEYVTVGFGTFGKLSSSGAVSKSKKKNLPRKKKVEKKVDVPKTINIDETNPVTPIVKKSKKKTTKKTDKKNSDKEKVAKGRELTGEGTGKFGFDIDFGGKGMRKIYSYIIPRYPPGVSKEIDVKLRFTILPDGTVGNIFPLIKADTKLESAAINSLRQWRFEPLPKGQKQAGQTVVITFPFRLR</sequence>
<dbReference type="GO" id="GO:0016020">
    <property type="term" value="C:membrane"/>
    <property type="evidence" value="ECO:0007669"/>
    <property type="project" value="UniProtKB-SubCell"/>
</dbReference>
<evidence type="ECO:0000256" key="5">
    <source>
        <dbReference type="SAM" id="MobiDB-lite"/>
    </source>
</evidence>